<evidence type="ECO:0000313" key="9">
    <source>
        <dbReference type="EMBL" id="OUR95410.1"/>
    </source>
</evidence>
<evidence type="ECO:0000256" key="6">
    <source>
        <dbReference type="PROSITE-ProRule" id="PRU00284"/>
    </source>
</evidence>
<dbReference type="InterPro" id="IPR012312">
    <property type="entry name" value="Hemerythrin-like"/>
</dbReference>
<keyword evidence="7" id="KW-0812">Transmembrane</keyword>
<dbReference type="PANTHER" id="PTHR43531:SF11">
    <property type="entry name" value="METHYL-ACCEPTING CHEMOTAXIS PROTEIN 3"/>
    <property type="match status" value="1"/>
</dbReference>
<dbReference type="GO" id="GO:0016020">
    <property type="term" value="C:membrane"/>
    <property type="evidence" value="ECO:0007669"/>
    <property type="project" value="InterPro"/>
</dbReference>
<sequence>MIKKALLKFRFELFFFIITILGTLCLNRFDLFVDYTYYVNYIFIIFLFTSLVISKRESARKIDQLLTIVEKFKNNLSGTVEQIYGSCSQINETTGSQASAITQTSSSCYEVNTLTSTNSENFKYINDSLEDITKIIERSSKDSLRMERVLEKGNDNNEEVMTMINSTKDMLEDLTSLFSQVVSKTNIINDIVFQTKLLSFNASVEAARAGVHGKGFSVVAEEIGKLARMSGESASSIQGTLGITEDKVRNIIDEISSKSSYLEKIINDQTRDGQSTISDFKESFSRVSSGAEVITSLISTAALAAAEQAQAMAEINDATLSVNESIQQNSLVVGQTTNLAKELAKEIDKFNESLFNLSRTHYVEIDTSLDEIPWSKEYEINIEKIDTEHKNILNRINILIQAMNSNHTEKTKEAFTELKSYTLLHFKHEEDFMLSFSYDSYESHKRVHDNLIQTVLRYGEDIDNGNLEKSKLASFLRNWLFTHIVGVDTKYAEVYFEKSSSRKSA</sequence>
<dbReference type="PROSITE" id="PS50111">
    <property type="entry name" value="CHEMOTAXIS_TRANSDUC_2"/>
    <property type="match status" value="1"/>
</dbReference>
<accession>A0A1Y5FA40</accession>
<dbReference type="Pfam" id="PF00015">
    <property type="entry name" value="MCPsignal"/>
    <property type="match status" value="1"/>
</dbReference>
<dbReference type="CDD" id="cd12107">
    <property type="entry name" value="Hemerythrin"/>
    <property type="match status" value="1"/>
</dbReference>
<evidence type="ECO:0000256" key="3">
    <source>
        <dbReference type="ARBA" id="ARBA00022723"/>
    </source>
</evidence>
<dbReference type="Gene3D" id="1.20.120.50">
    <property type="entry name" value="Hemerythrin-like"/>
    <property type="match status" value="1"/>
</dbReference>
<dbReference type="GO" id="GO:0004888">
    <property type="term" value="F:transmembrane signaling receptor activity"/>
    <property type="evidence" value="ECO:0007669"/>
    <property type="project" value="InterPro"/>
</dbReference>
<protein>
    <recommendedName>
        <fullName evidence="8">Methyl-accepting transducer domain-containing protein</fullName>
    </recommendedName>
</protein>
<keyword evidence="2" id="KW-0145">Chemotaxis</keyword>
<comment type="similarity">
    <text evidence="1">Belongs to the hemerythrin family.</text>
</comment>
<dbReference type="GO" id="GO:0046872">
    <property type="term" value="F:metal ion binding"/>
    <property type="evidence" value="ECO:0007669"/>
    <property type="project" value="UniProtKB-KW"/>
</dbReference>
<keyword evidence="4" id="KW-0408">Iron</keyword>
<dbReference type="NCBIfam" id="TIGR02481">
    <property type="entry name" value="hemeryth_dom"/>
    <property type="match status" value="1"/>
</dbReference>
<keyword evidence="7" id="KW-0472">Membrane</keyword>
<gene>
    <name evidence="9" type="ORF">A9Q84_16380</name>
</gene>
<reference evidence="10" key="1">
    <citation type="journal article" date="2017" name="Proc. Natl. Acad. Sci. U.S.A.">
        <title>Simulation of Deepwater Horizon oil plume reveals substrate specialization within a complex community of hydrocarbon-degraders.</title>
        <authorList>
            <person name="Hu P."/>
            <person name="Dubinsky E.A."/>
            <person name="Probst A.J."/>
            <person name="Wang J."/>
            <person name="Sieber C.M.K."/>
            <person name="Tom L.M."/>
            <person name="Gardinali P."/>
            <person name="Banfield J.F."/>
            <person name="Atlas R.M."/>
            <person name="Andersen G.L."/>
        </authorList>
    </citation>
    <scope>NUCLEOTIDE SEQUENCE [LARGE SCALE GENOMIC DNA]</scope>
</reference>
<proteinExistence type="inferred from homology"/>
<evidence type="ECO:0000256" key="4">
    <source>
        <dbReference type="ARBA" id="ARBA00023004"/>
    </source>
</evidence>
<evidence type="ECO:0000256" key="2">
    <source>
        <dbReference type="ARBA" id="ARBA00022500"/>
    </source>
</evidence>
<dbReference type="SUPFAM" id="SSF58104">
    <property type="entry name" value="Methyl-accepting chemotaxis protein (MCP) signaling domain"/>
    <property type="match status" value="1"/>
</dbReference>
<comment type="similarity">
    <text evidence="5">Belongs to the methyl-accepting chemotaxis (MCP) protein family.</text>
</comment>
<dbReference type="NCBIfam" id="NF033749">
    <property type="entry name" value="bact_hemeryth"/>
    <property type="match status" value="1"/>
</dbReference>
<feature type="domain" description="Methyl-accepting transducer" evidence="8">
    <location>
        <begin position="72"/>
        <end position="323"/>
    </location>
</feature>
<dbReference type="InterPro" id="IPR004090">
    <property type="entry name" value="Chemotax_Me-accpt_rcpt"/>
</dbReference>
<dbReference type="SMART" id="SM00283">
    <property type="entry name" value="MA"/>
    <property type="match status" value="1"/>
</dbReference>
<evidence type="ECO:0000256" key="7">
    <source>
        <dbReference type="SAM" id="Phobius"/>
    </source>
</evidence>
<dbReference type="InterPro" id="IPR012827">
    <property type="entry name" value="Hemerythrin_metal-bd"/>
</dbReference>
<dbReference type="GO" id="GO:0007165">
    <property type="term" value="P:signal transduction"/>
    <property type="evidence" value="ECO:0007669"/>
    <property type="project" value="UniProtKB-KW"/>
</dbReference>
<organism evidence="9 10">
    <name type="scientific">Halobacteriovorax marinus</name>
    <dbReference type="NCBI Taxonomy" id="97084"/>
    <lineage>
        <taxon>Bacteria</taxon>
        <taxon>Pseudomonadati</taxon>
        <taxon>Bdellovibrionota</taxon>
        <taxon>Bacteriovoracia</taxon>
        <taxon>Bacteriovoracales</taxon>
        <taxon>Halobacteriovoraceae</taxon>
        <taxon>Halobacteriovorax</taxon>
    </lineage>
</organism>
<keyword evidence="3" id="KW-0479">Metal-binding</keyword>
<dbReference type="InterPro" id="IPR051310">
    <property type="entry name" value="MCP_chemotaxis"/>
</dbReference>
<name>A0A1Y5FA40_9BACT</name>
<dbReference type="AlphaFoldDB" id="A0A1Y5FA40"/>
<dbReference type="Pfam" id="PF01814">
    <property type="entry name" value="Hemerythrin"/>
    <property type="match status" value="1"/>
</dbReference>
<dbReference type="InterPro" id="IPR035938">
    <property type="entry name" value="Hemerythrin-like_sf"/>
</dbReference>
<dbReference type="GO" id="GO:0006935">
    <property type="term" value="P:chemotaxis"/>
    <property type="evidence" value="ECO:0007669"/>
    <property type="project" value="UniProtKB-KW"/>
</dbReference>
<evidence type="ECO:0000259" key="8">
    <source>
        <dbReference type="PROSITE" id="PS50111"/>
    </source>
</evidence>
<dbReference type="PRINTS" id="PR00260">
    <property type="entry name" value="CHEMTRNSDUCR"/>
</dbReference>
<keyword evidence="7" id="KW-1133">Transmembrane helix</keyword>
<feature type="transmembrane region" description="Helical" evidence="7">
    <location>
        <begin position="12"/>
        <end position="29"/>
    </location>
</feature>
<feature type="transmembrane region" description="Helical" evidence="7">
    <location>
        <begin position="35"/>
        <end position="53"/>
    </location>
</feature>
<evidence type="ECO:0000256" key="1">
    <source>
        <dbReference type="ARBA" id="ARBA00010587"/>
    </source>
</evidence>
<dbReference type="Proteomes" id="UP000196531">
    <property type="component" value="Unassembled WGS sequence"/>
</dbReference>
<dbReference type="InterPro" id="IPR016131">
    <property type="entry name" value="Haemerythrin_Fe_BS"/>
</dbReference>
<dbReference type="InterPro" id="IPR004089">
    <property type="entry name" value="MCPsignal_dom"/>
</dbReference>
<dbReference type="PANTHER" id="PTHR43531">
    <property type="entry name" value="PROTEIN ICFG"/>
    <property type="match status" value="1"/>
</dbReference>
<dbReference type="EMBL" id="MAAO01000008">
    <property type="protein sequence ID" value="OUR95410.1"/>
    <property type="molecule type" value="Genomic_DNA"/>
</dbReference>
<evidence type="ECO:0000256" key="5">
    <source>
        <dbReference type="ARBA" id="ARBA00029447"/>
    </source>
</evidence>
<dbReference type="PROSITE" id="PS00550">
    <property type="entry name" value="HEMERYTHRINS"/>
    <property type="match status" value="1"/>
</dbReference>
<dbReference type="SUPFAM" id="SSF47188">
    <property type="entry name" value="Hemerythrin-like"/>
    <property type="match status" value="1"/>
</dbReference>
<keyword evidence="6" id="KW-0807">Transducer</keyword>
<dbReference type="Gene3D" id="1.10.287.950">
    <property type="entry name" value="Methyl-accepting chemotaxis protein"/>
    <property type="match status" value="1"/>
</dbReference>
<evidence type="ECO:0000313" key="10">
    <source>
        <dbReference type="Proteomes" id="UP000196531"/>
    </source>
</evidence>
<comment type="caution">
    <text evidence="9">The sequence shown here is derived from an EMBL/GenBank/DDBJ whole genome shotgun (WGS) entry which is preliminary data.</text>
</comment>